<dbReference type="Proteomes" id="UP001163321">
    <property type="component" value="Chromosome 9"/>
</dbReference>
<proteinExistence type="predicted"/>
<evidence type="ECO:0000313" key="1">
    <source>
        <dbReference type="EMBL" id="KAI9905709.1"/>
    </source>
</evidence>
<sequence>MEKPCWFLLPKRIVDLVLPLAACGEAQPWQPRNFRACDVVHFSPRLRDGESARPGNKEHYYHVAIFNRIELEIVVDALAAGLAPTHLSRCWTTLLHQMMGREKASVLPLLKDVDIRELARVTVCSSLEWIGQFVARSWAIGLVLRHVPAARNVPLGGYLDVRVIGYARGQLHDLHVVALPCVHYHPTQVLVQEIEKVLDRIFPLWRLKVLGITHDGRPSDHQSSPATQGPEFALAAPVRPPCVYRTAEVVAALESSIHTSVPVIPHRVLHQTWGACQQLSQTLAFFYESLLEGQFVSTLQTLIACIQQNVVLVQGMGPPPSVVFANRDGTCAAVRGNLTLDVRTEWVAMGLDTQWITDKRVRLLKYLLNQQSTPSSAVSVGTITAVDDVWWVTFFVVHWVAARANEAFKKLQSPRIARLQQARILSEFFTELASTFVIRRDEPARPPELPSFSSRGQKFSILTRNVLEFLKDQGTFVSNVVAHVDQGALEDVLKNVAVSLVNLAEVVAELGAVPPESDTAKELRTPLPPVVPYDFAQLSGRDFTALLKRYEMHLSPFYPDEDVDALEQEFQAFHRAATHEPELRAALADTRDVAFPTAWAHTNGRFPLLEAFAGGLASAYAGRDSSTPRPHVTLPLGSTHEEGWRLTVADARLETTLHAQQFSALSKLSEGMERTGAAPNSSSRVYGSKRVMA</sequence>
<protein>
    <submittedName>
        <fullName evidence="1">Uncharacterized protein</fullName>
    </submittedName>
</protein>
<comment type="caution">
    <text evidence="1">The sequence shown here is derived from an EMBL/GenBank/DDBJ whole genome shotgun (WGS) entry which is preliminary data.</text>
</comment>
<organism evidence="1 2">
    <name type="scientific">Peronosclerospora sorghi</name>
    <dbReference type="NCBI Taxonomy" id="230839"/>
    <lineage>
        <taxon>Eukaryota</taxon>
        <taxon>Sar</taxon>
        <taxon>Stramenopiles</taxon>
        <taxon>Oomycota</taxon>
        <taxon>Peronosporomycetes</taxon>
        <taxon>Peronosporales</taxon>
        <taxon>Peronosporaceae</taxon>
        <taxon>Peronosclerospora</taxon>
    </lineage>
</organism>
<gene>
    <name evidence="1" type="ORF">PsorP6_013894</name>
</gene>
<dbReference type="EMBL" id="CM047588">
    <property type="protein sequence ID" value="KAI9905709.1"/>
    <property type="molecule type" value="Genomic_DNA"/>
</dbReference>
<name>A0ACC0VH05_9STRA</name>
<evidence type="ECO:0000313" key="2">
    <source>
        <dbReference type="Proteomes" id="UP001163321"/>
    </source>
</evidence>
<reference evidence="1 2" key="1">
    <citation type="journal article" date="2022" name="bioRxiv">
        <title>The genome of the oomycete Peronosclerospora sorghi, a cosmopolitan pathogen of maize and sorghum, is inflated with dispersed pseudogenes.</title>
        <authorList>
            <person name="Fletcher K."/>
            <person name="Martin F."/>
            <person name="Isakeit T."/>
            <person name="Cavanaugh K."/>
            <person name="Magill C."/>
            <person name="Michelmore R."/>
        </authorList>
    </citation>
    <scope>NUCLEOTIDE SEQUENCE [LARGE SCALE GENOMIC DNA]</scope>
    <source>
        <strain evidence="1">P6</strain>
    </source>
</reference>
<accession>A0ACC0VH05</accession>
<keyword evidence="2" id="KW-1185">Reference proteome</keyword>